<dbReference type="Proteomes" id="UP000018001">
    <property type="component" value="Unassembled WGS sequence"/>
</dbReference>
<feature type="compositionally biased region" description="Low complexity" evidence="5">
    <location>
        <begin position="260"/>
        <end position="272"/>
    </location>
</feature>
<evidence type="ECO:0000256" key="5">
    <source>
        <dbReference type="SAM" id="MobiDB-lite"/>
    </source>
</evidence>
<dbReference type="GO" id="GO:0006367">
    <property type="term" value="P:transcription initiation at RNA polymerase II promoter"/>
    <property type="evidence" value="ECO:0007669"/>
    <property type="project" value="InterPro"/>
</dbReference>
<comment type="similarity">
    <text evidence="2">Belongs to the TFIIA subunit 1 family.</text>
</comment>
<keyword evidence="7" id="KW-1185">Reference proteome</keyword>
<dbReference type="AlphaFoldDB" id="V5G2U7"/>
<dbReference type="SUPFAM" id="SSF47396">
    <property type="entry name" value="Transcription factor IIA (TFIIA), alpha-helical domain"/>
    <property type="match status" value="1"/>
</dbReference>
<feature type="compositionally biased region" description="Pro residues" evidence="5">
    <location>
        <begin position="205"/>
        <end position="221"/>
    </location>
</feature>
<organism evidence="6 7">
    <name type="scientific">Byssochlamys spectabilis (strain No. 5 / NBRC 109023)</name>
    <name type="common">Paecilomyces variotii</name>
    <dbReference type="NCBI Taxonomy" id="1356009"/>
    <lineage>
        <taxon>Eukaryota</taxon>
        <taxon>Fungi</taxon>
        <taxon>Dikarya</taxon>
        <taxon>Ascomycota</taxon>
        <taxon>Pezizomycotina</taxon>
        <taxon>Eurotiomycetes</taxon>
        <taxon>Eurotiomycetidae</taxon>
        <taxon>Eurotiales</taxon>
        <taxon>Thermoascaceae</taxon>
        <taxon>Paecilomyces</taxon>
    </lineage>
</organism>
<dbReference type="Pfam" id="PF03153">
    <property type="entry name" value="TFIIA"/>
    <property type="match status" value="1"/>
</dbReference>
<feature type="compositionally biased region" description="Low complexity" evidence="5">
    <location>
        <begin position="287"/>
        <end position="300"/>
    </location>
</feature>
<dbReference type="CDD" id="cd07976">
    <property type="entry name" value="TFIIA_alpha_beta_like"/>
    <property type="match status" value="1"/>
</dbReference>
<dbReference type="SMART" id="SM01371">
    <property type="entry name" value="TFIIA"/>
    <property type="match status" value="1"/>
</dbReference>
<keyword evidence="4" id="KW-0539">Nucleus</keyword>
<dbReference type="FunFam" id="2.30.18.10:FF:000006">
    <property type="entry name" value="Transcription factor TFIIA complex subunit Toa1"/>
    <property type="match status" value="1"/>
</dbReference>
<comment type="caution">
    <text evidence="6">The sequence shown here is derived from an EMBL/GenBank/DDBJ whole genome shotgun (WGS) entry which is preliminary data.</text>
</comment>
<feature type="region of interest" description="Disordered" evidence="5">
    <location>
        <begin position="442"/>
        <end position="506"/>
    </location>
</feature>
<dbReference type="PANTHER" id="PTHR12694">
    <property type="entry name" value="TRANSCRIPTION INITIATION FACTOR IIA SUBUNIT 1"/>
    <property type="match status" value="1"/>
</dbReference>
<dbReference type="HOGENOM" id="CLU_030027_4_1_1"/>
<dbReference type="InterPro" id="IPR009088">
    <property type="entry name" value="TFIIA_b-brl"/>
</dbReference>
<dbReference type="InterPro" id="IPR004855">
    <property type="entry name" value="TFIIA_asu/bsu"/>
</dbReference>
<evidence type="ECO:0000256" key="4">
    <source>
        <dbReference type="ARBA" id="ARBA00023242"/>
    </source>
</evidence>
<dbReference type="eggNOG" id="KOG2652">
    <property type="taxonomic scope" value="Eukaryota"/>
</dbReference>
<feature type="compositionally biased region" description="Low complexity" evidence="5">
    <location>
        <begin position="323"/>
        <end position="341"/>
    </location>
</feature>
<dbReference type="SUPFAM" id="SSF50784">
    <property type="entry name" value="Transcription factor IIA (TFIIA), beta-barrel domain"/>
    <property type="match status" value="1"/>
</dbReference>
<accession>V5G2U7</accession>
<dbReference type="InParanoid" id="V5G2U7"/>
<dbReference type="PANTHER" id="PTHR12694:SF8">
    <property type="entry name" value="TRANSCRIPTION INITIATION FACTOR IIA SUBUNIT 1"/>
    <property type="match status" value="1"/>
</dbReference>
<evidence type="ECO:0000256" key="2">
    <source>
        <dbReference type="ARBA" id="ARBA00010059"/>
    </source>
</evidence>
<feature type="compositionally biased region" description="Acidic residues" evidence="5">
    <location>
        <begin position="481"/>
        <end position="506"/>
    </location>
</feature>
<reference evidence="7" key="1">
    <citation type="journal article" date="2014" name="Genome Announc.">
        <title>Draft genome sequence of the formaldehyde-resistant fungus Byssochlamys spectabilis No. 5 (anamorph Paecilomyces variotii No. 5) (NBRC109023).</title>
        <authorList>
            <person name="Oka T."/>
            <person name="Ekino K."/>
            <person name="Fukuda K."/>
            <person name="Nomura Y."/>
        </authorList>
    </citation>
    <scope>NUCLEOTIDE SEQUENCE [LARGE SCALE GENOMIC DNA]</scope>
    <source>
        <strain evidence="7">No. 5 / NBRC 109023</strain>
    </source>
</reference>
<dbReference type="Gene3D" id="1.10.287.100">
    <property type="match status" value="1"/>
</dbReference>
<dbReference type="Gene3D" id="2.30.18.10">
    <property type="entry name" value="Transcription factor IIA (TFIIA), beta-barrel domain"/>
    <property type="match status" value="1"/>
</dbReference>
<evidence type="ECO:0000313" key="7">
    <source>
        <dbReference type="Proteomes" id="UP000018001"/>
    </source>
</evidence>
<sequence length="561" mass="60596">MSYKSPKHRPSRCTCPLNRCFEVFCDGKRRREAISRQSGSSCEAVGLLNGPEPEKPSNLRASGLRSVVEIWGSVRSRSAIVATGVTSHQQRCDQEFSNSVILIRLLSFFCISVVCIAPGLDRHVEPAGGECLSGLLPHQASSLVIPSSALAVSPIGMVFDRVIQEVCEASRVDFEESGVDQQTLEELRKSWQQKLSSLGVAHFPWDPPPQPAPQPQNPILPPTATVPSNAPKPAPTPQPQAPQQQIPQSHPGVSPSLQAPVPGQVPVSGPPSNANGQPRIKTEPGLNGQPGMPPMNQMPQAPLNSQSARERAANMLHQRYGPAATSSISQLQAQSQAALSLPGQPRPGNPQMPNGQGQDIKPQQYQNVNQPQGTPVSNAQTDGAGDSLLEWKAEVARRREAAARQNGEGDRLLREQLRLQALSLEGGGLMLPLDEQDLPSKAAKRRVLSRSKATAPENVAPGLTPTMVSSVSSLPRPQYDGPDDDDKVEDDEDAINSDLDDPDDLVAEEHDGEDAVGQVMLCTYDKVQRVKNKWKCTLKDGILTTGGKEYVFHKGQGEFEW</sequence>
<evidence type="ECO:0000256" key="3">
    <source>
        <dbReference type="ARBA" id="ARBA00023163"/>
    </source>
</evidence>
<gene>
    <name evidence="6" type="ORF">PVAR5_7429</name>
</gene>
<evidence type="ECO:0000256" key="1">
    <source>
        <dbReference type="ARBA" id="ARBA00004123"/>
    </source>
</evidence>
<dbReference type="EMBL" id="BAUL01000259">
    <property type="protein sequence ID" value="GAD98728.1"/>
    <property type="molecule type" value="Genomic_DNA"/>
</dbReference>
<evidence type="ECO:0000313" key="6">
    <source>
        <dbReference type="EMBL" id="GAD98728.1"/>
    </source>
</evidence>
<keyword evidence="3" id="KW-0804">Transcription</keyword>
<proteinExistence type="inferred from homology"/>
<name>V5G2U7_BYSSN</name>
<feature type="region of interest" description="Disordered" evidence="5">
    <location>
        <begin position="323"/>
        <end position="383"/>
    </location>
</feature>
<feature type="region of interest" description="Disordered" evidence="5">
    <location>
        <begin position="200"/>
        <end position="309"/>
    </location>
</feature>
<protein>
    <submittedName>
        <fullName evidence="6">Transcription factor TFIIA complex subunit Toa1, putative</fullName>
    </submittedName>
</protein>
<feature type="compositionally biased region" description="Pro residues" evidence="5">
    <location>
        <begin position="230"/>
        <end position="240"/>
    </location>
</feature>
<dbReference type="GO" id="GO:0005672">
    <property type="term" value="C:transcription factor TFIIA complex"/>
    <property type="evidence" value="ECO:0007669"/>
    <property type="project" value="InterPro"/>
</dbReference>
<comment type="subcellular location">
    <subcellularLocation>
        <location evidence="1">Nucleus</location>
    </subcellularLocation>
</comment>
<dbReference type="OrthoDB" id="6275927at2759"/>
<feature type="compositionally biased region" description="Polar residues" evidence="5">
    <location>
        <begin position="351"/>
        <end position="381"/>
    </location>
</feature>
<feature type="compositionally biased region" description="Polar residues" evidence="5">
    <location>
        <begin position="466"/>
        <end position="475"/>
    </location>
</feature>